<protein>
    <submittedName>
        <fullName evidence="1">Ribosomal protein P2</fullName>
    </submittedName>
</protein>
<dbReference type="GO" id="GO:0005840">
    <property type="term" value="C:ribosome"/>
    <property type="evidence" value="ECO:0007669"/>
    <property type="project" value="UniProtKB-KW"/>
</dbReference>
<dbReference type="InterPro" id="IPR027405">
    <property type="entry name" value="YidB-like"/>
</dbReference>
<dbReference type="KEGG" id="ngg:RG540_CH26410"/>
<name>A0A068SR86_NEOGA</name>
<dbReference type="PATRIC" id="fig|1028800.3.peg.2670"/>
<dbReference type="OrthoDB" id="4235777at2"/>
<dbReference type="SUPFAM" id="SSF140804">
    <property type="entry name" value="YidB-like"/>
    <property type="match status" value="1"/>
</dbReference>
<reference evidence="2" key="1">
    <citation type="journal article" date="2014" name="BMC Genomics">
        <title>Genome sequencing of two Neorhizobium galegae strains reveals a noeT gene responsible for the unusual acetylation of the nodulation factors.</title>
        <authorList>
            <person name="Osterman J."/>
            <person name="Marsh J."/>
            <person name="Laine P.K."/>
            <person name="Zeng Z."/>
            <person name="Alatalo E."/>
            <person name="Sullivan J.T."/>
            <person name="Young J.P."/>
            <person name="Thomas-Oates J."/>
            <person name="Paulin L."/>
            <person name="Lindstrom K."/>
        </authorList>
    </citation>
    <scope>NUCLEOTIDE SEQUENCE [LARGE SCALE GENOMIC DNA]</scope>
    <source>
        <strain evidence="2">HAMBI 540</strain>
    </source>
</reference>
<dbReference type="EMBL" id="HG938353">
    <property type="protein sequence ID" value="CDN48807.1"/>
    <property type="molecule type" value="Genomic_DNA"/>
</dbReference>
<proteinExistence type="predicted"/>
<sequence>MGLFDGLGSVISDALGGKPVNILAVAENIFQNAGGFNGIIAQLNQAGLGEQVSSWIGTGSNLPVSADQIRSALSSEQVRSLASAFGINVDQLPQLLADHLPTAVDKASPNGVLPS</sequence>
<dbReference type="Proteomes" id="UP000028181">
    <property type="component" value="Chromosome I"/>
</dbReference>
<gene>
    <name evidence="1" type="ORF">RG540_CH26410</name>
</gene>
<keyword evidence="1" id="KW-0689">Ribosomal protein</keyword>
<dbReference type="RefSeq" id="WP_038588558.1">
    <property type="nucleotide sequence ID" value="NZ_HG938353.1"/>
</dbReference>
<organism evidence="1 2">
    <name type="scientific">Neorhizobium galegae bv. orientalis str. HAMBI 540</name>
    <dbReference type="NCBI Taxonomy" id="1028800"/>
    <lineage>
        <taxon>Bacteria</taxon>
        <taxon>Pseudomonadati</taxon>
        <taxon>Pseudomonadota</taxon>
        <taxon>Alphaproteobacteria</taxon>
        <taxon>Hyphomicrobiales</taxon>
        <taxon>Rhizobiaceae</taxon>
        <taxon>Rhizobium/Agrobacterium group</taxon>
        <taxon>Neorhizobium</taxon>
    </lineage>
</organism>
<dbReference type="Pfam" id="PF20159">
    <property type="entry name" value="YidB"/>
    <property type="match status" value="1"/>
</dbReference>
<dbReference type="AlphaFoldDB" id="A0A068SR86"/>
<dbReference type="Gene3D" id="1.10.10.690">
    <property type="entry name" value="YidB-like"/>
    <property type="match status" value="1"/>
</dbReference>
<accession>A0A068SR86</accession>
<dbReference type="HOGENOM" id="CLU_084747_4_1_5"/>
<evidence type="ECO:0000313" key="2">
    <source>
        <dbReference type="Proteomes" id="UP000028181"/>
    </source>
</evidence>
<evidence type="ECO:0000313" key="1">
    <source>
        <dbReference type="EMBL" id="CDN48807.1"/>
    </source>
</evidence>
<keyword evidence="2" id="KW-1185">Reference proteome</keyword>
<dbReference type="eggNOG" id="COG3753">
    <property type="taxonomic scope" value="Bacteria"/>
</dbReference>
<dbReference type="GeneID" id="24258783"/>
<keyword evidence="1" id="KW-0687">Ribonucleoprotein</keyword>
<dbReference type="InterPro" id="IPR045372">
    <property type="entry name" value="YidB"/>
</dbReference>